<proteinExistence type="predicted"/>
<dbReference type="Gene3D" id="3.90.1200.10">
    <property type="match status" value="1"/>
</dbReference>
<evidence type="ECO:0000313" key="3">
    <source>
        <dbReference type="Proteomes" id="UP000316330"/>
    </source>
</evidence>
<sequence length="316" mass="36295">MQGIYKTKLPDNQLREVVRETFGCGLLGSAEMHDGWANSAYVLELDDGRKTVLKASPSSEVKLMRCEIGLMKSEVEAMRRFDKMEDVPVPRIYAYDTSKGLIPVDYFIMDFIEGKPLNQIRETMPAEQLDGIYRRLGEINRRINEVSGTLFGFYARPSDGSWRDAFAEMIGGVIADGRDAGVEWPIDLAELERRIEARLDVLKEVTEPRLLHWDLWDGNIFVKDGQVSGIVDFERAIWGDPLMEFYFGHFHGSDAFMAGYGMPPFTPAQIERRKLYDLYLDLIMHVECTYRQYGNQDHVRWARDNLVQSLARFGEA</sequence>
<comment type="caution">
    <text evidence="2">The sequence shown here is derived from an EMBL/GenBank/DDBJ whole genome shotgun (WGS) entry which is preliminary data.</text>
</comment>
<accession>A0A559JMT0</accession>
<dbReference type="Proteomes" id="UP000316330">
    <property type="component" value="Unassembled WGS sequence"/>
</dbReference>
<keyword evidence="3" id="KW-1185">Reference proteome</keyword>
<dbReference type="PANTHER" id="PTHR21310">
    <property type="entry name" value="AMINOGLYCOSIDE PHOSPHOTRANSFERASE-RELATED-RELATED"/>
    <property type="match status" value="1"/>
</dbReference>
<dbReference type="AlphaFoldDB" id="A0A559JMT0"/>
<keyword evidence="2" id="KW-0808">Transferase</keyword>
<dbReference type="InterPro" id="IPR051678">
    <property type="entry name" value="AGP_Transferase"/>
</dbReference>
<dbReference type="InterPro" id="IPR011009">
    <property type="entry name" value="Kinase-like_dom_sf"/>
</dbReference>
<dbReference type="Gene3D" id="3.30.200.20">
    <property type="entry name" value="Phosphorylase Kinase, domain 1"/>
    <property type="match status" value="1"/>
</dbReference>
<dbReference type="RefSeq" id="WP_144700258.1">
    <property type="nucleotide sequence ID" value="NZ_VNJJ01000004.1"/>
</dbReference>
<dbReference type="EMBL" id="VNJJ01000004">
    <property type="protein sequence ID" value="TVY01182.1"/>
    <property type="molecule type" value="Genomic_DNA"/>
</dbReference>
<dbReference type="InterPro" id="IPR002575">
    <property type="entry name" value="Aminoglycoside_PTrfase"/>
</dbReference>
<dbReference type="OrthoDB" id="334783at2"/>
<dbReference type="Pfam" id="PF01636">
    <property type="entry name" value="APH"/>
    <property type="match status" value="1"/>
</dbReference>
<dbReference type="SUPFAM" id="SSF56112">
    <property type="entry name" value="Protein kinase-like (PK-like)"/>
    <property type="match status" value="1"/>
</dbReference>
<evidence type="ECO:0000259" key="1">
    <source>
        <dbReference type="Pfam" id="PF01636"/>
    </source>
</evidence>
<dbReference type="PANTHER" id="PTHR21310:SF15">
    <property type="entry name" value="AMINOGLYCOSIDE PHOSPHOTRANSFERASE DOMAIN-CONTAINING PROTEIN"/>
    <property type="match status" value="1"/>
</dbReference>
<organism evidence="2 3">
    <name type="scientific">Cohnella terricola</name>
    <dbReference type="NCBI Taxonomy" id="1289167"/>
    <lineage>
        <taxon>Bacteria</taxon>
        <taxon>Bacillati</taxon>
        <taxon>Bacillota</taxon>
        <taxon>Bacilli</taxon>
        <taxon>Bacillales</taxon>
        <taxon>Paenibacillaceae</taxon>
        <taxon>Cohnella</taxon>
    </lineage>
</organism>
<name>A0A559JMT0_9BACL</name>
<evidence type="ECO:0000313" key="2">
    <source>
        <dbReference type="EMBL" id="TVY01182.1"/>
    </source>
</evidence>
<dbReference type="GO" id="GO:0016740">
    <property type="term" value="F:transferase activity"/>
    <property type="evidence" value="ECO:0007669"/>
    <property type="project" value="UniProtKB-KW"/>
</dbReference>
<protein>
    <submittedName>
        <fullName evidence="2">Aminoglycoside phosphotransferase family protein</fullName>
    </submittedName>
</protein>
<reference evidence="2 3" key="1">
    <citation type="submission" date="2019-07" db="EMBL/GenBank/DDBJ databases">
        <authorList>
            <person name="Kim J."/>
        </authorList>
    </citation>
    <scope>NUCLEOTIDE SEQUENCE [LARGE SCALE GENOMIC DNA]</scope>
    <source>
        <strain evidence="2 3">G13</strain>
    </source>
</reference>
<gene>
    <name evidence="2" type="ORF">FPZ45_08510</name>
</gene>
<feature type="domain" description="Aminoglycoside phosphotransferase" evidence="1">
    <location>
        <begin position="33"/>
        <end position="249"/>
    </location>
</feature>